<dbReference type="WBParaSite" id="ALUE_0001029401-mRNA-1">
    <property type="protein sequence ID" value="ALUE_0001029401-mRNA-1"/>
    <property type="gene ID" value="ALUE_0001029401"/>
</dbReference>
<dbReference type="InterPro" id="IPR036273">
    <property type="entry name" value="CRAL/TRIO_N_dom_sf"/>
</dbReference>
<proteinExistence type="predicted"/>
<evidence type="ECO:0000313" key="3">
    <source>
        <dbReference type="Proteomes" id="UP000036681"/>
    </source>
</evidence>
<accession>A0A9J2PLU4</accession>
<evidence type="ECO:0000259" key="2">
    <source>
        <dbReference type="PROSITE" id="PS50866"/>
    </source>
</evidence>
<keyword evidence="3" id="KW-1185">Reference proteome</keyword>
<protein>
    <submittedName>
        <fullName evidence="4">CRAL-TRIO domain-containing protein</fullName>
    </submittedName>
</protein>
<dbReference type="SUPFAM" id="SSF101576">
    <property type="entry name" value="Supernatant protein factor (SPF), C-terminal domain"/>
    <property type="match status" value="1"/>
</dbReference>
<dbReference type="AlphaFoldDB" id="A0A9J2PLU4"/>
<dbReference type="InterPro" id="IPR009038">
    <property type="entry name" value="GOLD_dom"/>
</dbReference>
<dbReference type="Proteomes" id="UP000036681">
    <property type="component" value="Unplaced"/>
</dbReference>
<organism evidence="3 4">
    <name type="scientific">Ascaris lumbricoides</name>
    <name type="common">Giant roundworm</name>
    <dbReference type="NCBI Taxonomy" id="6252"/>
    <lineage>
        <taxon>Eukaryota</taxon>
        <taxon>Metazoa</taxon>
        <taxon>Ecdysozoa</taxon>
        <taxon>Nematoda</taxon>
        <taxon>Chromadorea</taxon>
        <taxon>Rhabditida</taxon>
        <taxon>Spirurina</taxon>
        <taxon>Ascaridomorpha</taxon>
        <taxon>Ascaridoidea</taxon>
        <taxon>Ascarididae</taxon>
        <taxon>Ascaris</taxon>
    </lineage>
</organism>
<dbReference type="Gene3D" id="3.40.525.10">
    <property type="entry name" value="CRAL-TRIO lipid binding domain"/>
    <property type="match status" value="4"/>
</dbReference>
<dbReference type="PANTHER" id="PTHR23324">
    <property type="entry name" value="SEC14 RELATED PROTEIN"/>
    <property type="match status" value="1"/>
</dbReference>
<feature type="domain" description="GOLD" evidence="2">
    <location>
        <begin position="524"/>
        <end position="619"/>
    </location>
</feature>
<dbReference type="InterPro" id="IPR001251">
    <property type="entry name" value="CRAL-TRIO_dom"/>
</dbReference>
<dbReference type="Pfam" id="PF00650">
    <property type="entry name" value="CRAL_TRIO"/>
    <property type="match status" value="2"/>
</dbReference>
<name>A0A9J2PLU4_ASCLU</name>
<evidence type="ECO:0000313" key="4">
    <source>
        <dbReference type="WBParaSite" id="ALUE_0001029401-mRNA-1"/>
    </source>
</evidence>
<dbReference type="CDD" id="cd00170">
    <property type="entry name" value="SEC14"/>
    <property type="match status" value="1"/>
</dbReference>
<feature type="domain" description="CRAL-TRIO" evidence="1">
    <location>
        <begin position="291"/>
        <end position="495"/>
    </location>
</feature>
<dbReference type="InterPro" id="IPR036598">
    <property type="entry name" value="GOLD_dom_sf"/>
</dbReference>
<dbReference type="PROSITE" id="PS50866">
    <property type="entry name" value="GOLD"/>
    <property type="match status" value="1"/>
</dbReference>
<dbReference type="SUPFAM" id="SSF46938">
    <property type="entry name" value="CRAL/TRIO N-terminal domain"/>
    <property type="match status" value="2"/>
</dbReference>
<dbReference type="GO" id="GO:0005737">
    <property type="term" value="C:cytoplasm"/>
    <property type="evidence" value="ECO:0007669"/>
    <property type="project" value="TreeGrafter"/>
</dbReference>
<dbReference type="PANTHER" id="PTHR23324:SF88">
    <property type="entry name" value="CRAL-TRIO DOMAIN-CONTAINING PROTEIN"/>
    <property type="match status" value="1"/>
</dbReference>
<dbReference type="SMART" id="SM00516">
    <property type="entry name" value="SEC14"/>
    <property type="match status" value="1"/>
</dbReference>
<reference evidence="4" key="1">
    <citation type="submission" date="2023-03" db="UniProtKB">
        <authorList>
            <consortium name="WormBaseParasite"/>
        </authorList>
    </citation>
    <scope>IDENTIFICATION</scope>
</reference>
<evidence type="ECO:0000259" key="1">
    <source>
        <dbReference type="PROSITE" id="PS50191"/>
    </source>
</evidence>
<sequence>MESDENDEEDLVNVHASEITQLRTHLSKTLEEFPSYDTDFCLLRWLRNDLYNVDLAARKLESALHTLAAVGAFNNNVHTLESAQSFLQALTPAARGMESDENDEEDLVNVHASEITQLRTHLSKTLEEFPSYDTDFCLLRWLRNDLYNVDLAARKLESALHTLAAVGAFNNNVHTLESAQSFLQALTPAARYFPGGIMSTDRNGNIVCVQPMGRVRPRSLMPTGRVSEFYRALILECETSMVLLRIVGGIMSTDRNGNIVCVQPMGRVRPRSLMPTGRVSEFYRALILECETSMVLLRIVGGIMSTDRNGNIVCVQPMGRVRPRSLMPTGRVSEFYRALILECETSMVLLRNEEKKRNRKVGVIIISDIAEFSIDILWMPAVRIYMNSLSLLQSLFPDTIVKIYVINAPAVIDVLYRMARRVLAKSLFPDTIVKIYVINAPAVIDVLYRLAKRVLAKKTMELMEFLGNDWKDVLRREIGEENLLPHWGGTMQSDLPTGSIRMGGEIPDSVRNELISSLKYVPTEQLLRVSISARGSITIPLEVTAPGSVLSWYFTVDYGDIDFWITYESVEVWPRFRISTEFVAEYGEIFCAKKGTYIVHFDNSHGKLWGKYIAYLLAVDAL</sequence>
<dbReference type="SUPFAM" id="SSF52087">
    <property type="entry name" value="CRAL/TRIO domain"/>
    <property type="match status" value="3"/>
</dbReference>
<dbReference type="InterPro" id="IPR036865">
    <property type="entry name" value="CRAL-TRIO_dom_sf"/>
</dbReference>
<dbReference type="PROSITE" id="PS50191">
    <property type="entry name" value="CRAL_TRIO"/>
    <property type="match status" value="1"/>
</dbReference>
<dbReference type="InterPro" id="IPR051064">
    <property type="entry name" value="SEC14/CRAL-TRIO_domain"/>
</dbReference>
<dbReference type="Gene3D" id="2.60.120.680">
    <property type="entry name" value="GOLD domain"/>
    <property type="match status" value="1"/>
</dbReference>